<dbReference type="Proteomes" id="UP000548476">
    <property type="component" value="Unassembled WGS sequence"/>
</dbReference>
<evidence type="ECO:0000256" key="1">
    <source>
        <dbReference type="SAM" id="MobiDB-lite"/>
    </source>
</evidence>
<dbReference type="AlphaFoldDB" id="A0A841FRI5"/>
<keyword evidence="4" id="KW-1185">Reference proteome</keyword>
<keyword evidence="2" id="KW-0472">Membrane</keyword>
<protein>
    <submittedName>
        <fullName evidence="3">Uncharacterized protein</fullName>
    </submittedName>
</protein>
<proteinExistence type="predicted"/>
<dbReference type="EMBL" id="JACHGT010000006">
    <property type="protein sequence ID" value="MBB6035159.1"/>
    <property type="molecule type" value="Genomic_DNA"/>
</dbReference>
<comment type="caution">
    <text evidence="3">The sequence shown here is derived from an EMBL/GenBank/DDBJ whole genome shotgun (WGS) entry which is preliminary data.</text>
</comment>
<feature type="region of interest" description="Disordered" evidence="1">
    <location>
        <begin position="66"/>
        <end position="98"/>
    </location>
</feature>
<sequence length="98" mass="10727">MPNAITTRRRRLRALRAHAWWIGVCALAGFAAGWGLTGGSVAGGVIGAVAKGALWTGVVFFAAREEAEDRPAKRRLPRPSPPVPRSRWVTGRLRRSRR</sequence>
<keyword evidence="2" id="KW-1133">Transmembrane helix</keyword>
<name>A0A841FRI5_9ACTN</name>
<evidence type="ECO:0000313" key="3">
    <source>
        <dbReference type="EMBL" id="MBB6035159.1"/>
    </source>
</evidence>
<accession>A0A841FRI5</accession>
<evidence type="ECO:0000313" key="4">
    <source>
        <dbReference type="Proteomes" id="UP000548476"/>
    </source>
</evidence>
<keyword evidence="2" id="KW-0812">Transmembrane</keyword>
<reference evidence="3 4" key="1">
    <citation type="submission" date="2020-08" db="EMBL/GenBank/DDBJ databases">
        <title>Genomic Encyclopedia of Type Strains, Phase IV (KMG-IV): sequencing the most valuable type-strain genomes for metagenomic binning, comparative biology and taxonomic classification.</title>
        <authorList>
            <person name="Goeker M."/>
        </authorList>
    </citation>
    <scope>NUCLEOTIDE SEQUENCE [LARGE SCALE GENOMIC DNA]</scope>
    <source>
        <strain evidence="3 4">YIM 65646</strain>
    </source>
</reference>
<organism evidence="3 4">
    <name type="scientific">Phytomonospora endophytica</name>
    <dbReference type="NCBI Taxonomy" id="714109"/>
    <lineage>
        <taxon>Bacteria</taxon>
        <taxon>Bacillati</taxon>
        <taxon>Actinomycetota</taxon>
        <taxon>Actinomycetes</taxon>
        <taxon>Micromonosporales</taxon>
        <taxon>Micromonosporaceae</taxon>
        <taxon>Phytomonospora</taxon>
    </lineage>
</organism>
<feature type="transmembrane region" description="Helical" evidence="2">
    <location>
        <begin position="42"/>
        <end position="63"/>
    </location>
</feature>
<evidence type="ECO:0000256" key="2">
    <source>
        <dbReference type="SAM" id="Phobius"/>
    </source>
</evidence>
<gene>
    <name evidence="3" type="ORF">HNR73_003016</name>
</gene>
<feature type="transmembrane region" description="Helical" evidence="2">
    <location>
        <begin position="18"/>
        <end position="36"/>
    </location>
</feature>